<dbReference type="AlphaFoldDB" id="A0AAD8I9Q4"/>
<name>A0AAD8I9Q4_9APIA</name>
<reference evidence="1" key="2">
    <citation type="submission" date="2023-05" db="EMBL/GenBank/DDBJ databases">
        <authorList>
            <person name="Schelkunov M.I."/>
        </authorList>
    </citation>
    <scope>NUCLEOTIDE SEQUENCE</scope>
    <source>
        <strain evidence="1">Hsosn_3</strain>
        <tissue evidence="1">Leaf</tissue>
    </source>
</reference>
<reference evidence="1" key="1">
    <citation type="submission" date="2023-02" db="EMBL/GenBank/DDBJ databases">
        <title>Genome of toxic invasive species Heracleum sosnowskyi carries increased number of genes despite the absence of recent whole-genome duplications.</title>
        <authorList>
            <person name="Schelkunov M."/>
            <person name="Shtratnikova V."/>
            <person name="Makarenko M."/>
            <person name="Klepikova A."/>
            <person name="Omelchenko D."/>
            <person name="Novikova G."/>
            <person name="Obukhova E."/>
            <person name="Bogdanov V."/>
            <person name="Penin A."/>
            <person name="Logacheva M."/>
        </authorList>
    </citation>
    <scope>NUCLEOTIDE SEQUENCE</scope>
    <source>
        <strain evidence="1">Hsosn_3</strain>
        <tissue evidence="1">Leaf</tissue>
    </source>
</reference>
<dbReference type="PANTHER" id="PTHR47818:SF2">
    <property type="entry name" value="F-BOX DOMAIN-CONTAINING PROTEIN"/>
    <property type="match status" value="1"/>
</dbReference>
<dbReference type="PANTHER" id="PTHR47818">
    <property type="entry name" value="RNI-LIKE SUPERFAMILY PROTEIN"/>
    <property type="match status" value="1"/>
</dbReference>
<comment type="caution">
    <text evidence="1">The sequence shown here is derived from an EMBL/GenBank/DDBJ whole genome shotgun (WGS) entry which is preliminary data.</text>
</comment>
<organism evidence="1 2">
    <name type="scientific">Heracleum sosnowskyi</name>
    <dbReference type="NCBI Taxonomy" id="360622"/>
    <lineage>
        <taxon>Eukaryota</taxon>
        <taxon>Viridiplantae</taxon>
        <taxon>Streptophyta</taxon>
        <taxon>Embryophyta</taxon>
        <taxon>Tracheophyta</taxon>
        <taxon>Spermatophyta</taxon>
        <taxon>Magnoliopsida</taxon>
        <taxon>eudicotyledons</taxon>
        <taxon>Gunneridae</taxon>
        <taxon>Pentapetalae</taxon>
        <taxon>asterids</taxon>
        <taxon>campanulids</taxon>
        <taxon>Apiales</taxon>
        <taxon>Apiaceae</taxon>
        <taxon>Apioideae</taxon>
        <taxon>apioid superclade</taxon>
        <taxon>Tordylieae</taxon>
        <taxon>Tordyliinae</taxon>
        <taxon>Heracleum</taxon>
    </lineage>
</organism>
<evidence type="ECO:0000313" key="1">
    <source>
        <dbReference type="EMBL" id="KAK1381089.1"/>
    </source>
</evidence>
<evidence type="ECO:0000313" key="2">
    <source>
        <dbReference type="Proteomes" id="UP001237642"/>
    </source>
</evidence>
<sequence>MREAPSLYTLCLDSIKDMILYGDDLSCLYQLPTEIIDCLIPQLQKFQDAFQRKRKRCDNFETAWMTLYKNEWQELYWNSHIQKCLSVAAEKAVLPYFEGCLGEIKIPDSILLSTGYKQRGSYLEVDYSKLAYHCQHFGLYARYLTLKNVLLQTETSVSGTAKKSLLLHLFLYATFLRNSKLEALVVQWIKSKEQLKECANF</sequence>
<dbReference type="Proteomes" id="UP001237642">
    <property type="component" value="Unassembled WGS sequence"/>
</dbReference>
<gene>
    <name evidence="1" type="ORF">POM88_027833</name>
</gene>
<protein>
    <submittedName>
        <fullName evidence="1">Uncharacterized protein</fullName>
    </submittedName>
</protein>
<keyword evidence="2" id="KW-1185">Reference proteome</keyword>
<proteinExistence type="predicted"/>
<dbReference type="EMBL" id="JAUIZM010000006">
    <property type="protein sequence ID" value="KAK1381089.1"/>
    <property type="molecule type" value="Genomic_DNA"/>
</dbReference>
<accession>A0AAD8I9Q4</accession>